<organism evidence="1 2">
    <name type="scientific">Streblomastix strix</name>
    <dbReference type="NCBI Taxonomy" id="222440"/>
    <lineage>
        <taxon>Eukaryota</taxon>
        <taxon>Metamonada</taxon>
        <taxon>Preaxostyla</taxon>
        <taxon>Oxymonadida</taxon>
        <taxon>Streblomastigidae</taxon>
        <taxon>Streblomastix</taxon>
    </lineage>
</organism>
<gene>
    <name evidence="1" type="ORF">EZS28_030194</name>
</gene>
<proteinExistence type="predicted"/>
<accession>A0A5J4UVU9</accession>
<reference evidence="1 2" key="1">
    <citation type="submission" date="2019-03" db="EMBL/GenBank/DDBJ databases">
        <title>Single cell metagenomics reveals metabolic interactions within the superorganism composed of flagellate Streblomastix strix and complex community of Bacteroidetes bacteria on its surface.</title>
        <authorList>
            <person name="Treitli S.C."/>
            <person name="Kolisko M."/>
            <person name="Husnik F."/>
            <person name="Keeling P."/>
            <person name="Hampl V."/>
        </authorList>
    </citation>
    <scope>NUCLEOTIDE SEQUENCE [LARGE SCALE GENOMIC DNA]</scope>
    <source>
        <strain evidence="1">ST1C</strain>
    </source>
</reference>
<dbReference type="Proteomes" id="UP000324800">
    <property type="component" value="Unassembled WGS sequence"/>
</dbReference>
<evidence type="ECO:0000313" key="1">
    <source>
        <dbReference type="EMBL" id="KAA6374280.1"/>
    </source>
</evidence>
<dbReference type="EMBL" id="SNRW01012097">
    <property type="protein sequence ID" value="KAA6374280.1"/>
    <property type="molecule type" value="Genomic_DNA"/>
</dbReference>
<sequence>MTTIQTNQIRVHKSKHVSLAKKELLEADKIRFQAIDDVITNGFRKAIQIPQLQILRNEQQLTYSDELNISSILTPKQSKEFNEEEKPQQKNVVTLDTEQTITARKTFLQSIYANKVIKTGGTNDQILLTNGDTANTGDFLPVQYPHAKGSLTLEPNTNLREGVRIMKSKSNWNSFVFTRCNEDIENDDGVWTGGNTLLWLEVNDDPPFRAMISSVGALLTDWSLHDSGNFRAYVSYFIENANDNYHDP</sequence>
<protein>
    <submittedName>
        <fullName evidence="1">Uncharacterized protein</fullName>
    </submittedName>
</protein>
<name>A0A5J4UVU9_9EUKA</name>
<dbReference type="AlphaFoldDB" id="A0A5J4UVU9"/>
<comment type="caution">
    <text evidence="1">The sequence shown here is derived from an EMBL/GenBank/DDBJ whole genome shotgun (WGS) entry which is preliminary data.</text>
</comment>
<evidence type="ECO:0000313" key="2">
    <source>
        <dbReference type="Proteomes" id="UP000324800"/>
    </source>
</evidence>